<reference evidence="2 3" key="1">
    <citation type="submission" date="2024-01" db="EMBL/GenBank/DDBJ databases">
        <title>The genomes of 5 underutilized Papilionoideae crops provide insights into root nodulation and disease resistance.</title>
        <authorList>
            <person name="Yuan L."/>
        </authorList>
    </citation>
    <scope>NUCLEOTIDE SEQUENCE [LARGE SCALE GENOMIC DNA]</scope>
    <source>
        <strain evidence="2">LY-2023</strain>
        <tissue evidence="2">Leaf</tissue>
    </source>
</reference>
<gene>
    <name evidence="2" type="ORF">RJT34_04397</name>
</gene>
<comment type="similarity">
    <text evidence="1">Belongs to the REF/SRPP family.</text>
</comment>
<evidence type="ECO:0000256" key="1">
    <source>
        <dbReference type="ARBA" id="ARBA00009737"/>
    </source>
</evidence>
<sequence>MRWAAVERSALLRPGIRAVEEVVKSVNGPVYEKFHLVPDELLRYTVCNHEHDRPVSAASRTTVSEVAWSIYARYEPAVKVVYEAKVEPCTVVVWQRLKPRVACFREKGYRVWSSLPWVPNPMERIAKKAKQLYLFTPTLAGHATLVDIRNDLSSNPPLKLQCREGSFDLKAGQRYNRTLAADQGFECTAVWTPWFRSWDAYMSRGTRAIAPFIGPLRKTVSTSALTDPYGSSSTIGRLIDSSQILDTFFF</sequence>
<proteinExistence type="inferred from homology"/>
<evidence type="ECO:0000313" key="2">
    <source>
        <dbReference type="EMBL" id="KAK7319674.1"/>
    </source>
</evidence>
<protein>
    <submittedName>
        <fullName evidence="2">Uncharacterized protein</fullName>
    </submittedName>
</protein>
<organism evidence="2 3">
    <name type="scientific">Clitoria ternatea</name>
    <name type="common">Butterfly pea</name>
    <dbReference type="NCBI Taxonomy" id="43366"/>
    <lineage>
        <taxon>Eukaryota</taxon>
        <taxon>Viridiplantae</taxon>
        <taxon>Streptophyta</taxon>
        <taxon>Embryophyta</taxon>
        <taxon>Tracheophyta</taxon>
        <taxon>Spermatophyta</taxon>
        <taxon>Magnoliopsida</taxon>
        <taxon>eudicotyledons</taxon>
        <taxon>Gunneridae</taxon>
        <taxon>Pentapetalae</taxon>
        <taxon>rosids</taxon>
        <taxon>fabids</taxon>
        <taxon>Fabales</taxon>
        <taxon>Fabaceae</taxon>
        <taxon>Papilionoideae</taxon>
        <taxon>50 kb inversion clade</taxon>
        <taxon>NPAAA clade</taxon>
        <taxon>indigoferoid/millettioid clade</taxon>
        <taxon>Phaseoleae</taxon>
        <taxon>Clitoria</taxon>
    </lineage>
</organism>
<keyword evidence="3" id="KW-1185">Reference proteome</keyword>
<name>A0AAN9KPM7_CLITE</name>
<dbReference type="PANTHER" id="PTHR33732">
    <property type="entry name" value="REF/SRPP-LIKE PROTEIN OS05G0151300/LOC_OS05G05940"/>
    <property type="match status" value="1"/>
</dbReference>
<comment type="caution">
    <text evidence="2">The sequence shown here is derived from an EMBL/GenBank/DDBJ whole genome shotgun (WGS) entry which is preliminary data.</text>
</comment>
<dbReference type="Pfam" id="PF05755">
    <property type="entry name" value="REF"/>
    <property type="match status" value="1"/>
</dbReference>
<dbReference type="PANTHER" id="PTHR33732:SF9">
    <property type="entry name" value="REF_SRPP-LIKE PROTEIN OS05G0151300_LOC_OS05G05940"/>
    <property type="match status" value="1"/>
</dbReference>
<dbReference type="InterPro" id="IPR008802">
    <property type="entry name" value="REF"/>
</dbReference>
<dbReference type="Proteomes" id="UP001359559">
    <property type="component" value="Unassembled WGS sequence"/>
</dbReference>
<dbReference type="EMBL" id="JAYKXN010000001">
    <property type="protein sequence ID" value="KAK7319674.1"/>
    <property type="molecule type" value="Genomic_DNA"/>
</dbReference>
<evidence type="ECO:0000313" key="3">
    <source>
        <dbReference type="Proteomes" id="UP001359559"/>
    </source>
</evidence>
<accession>A0AAN9KPM7</accession>
<dbReference type="AlphaFoldDB" id="A0AAN9KPM7"/>